<feature type="domain" description="Ppx/GppA phosphatase N-terminal" evidence="1">
    <location>
        <begin position="1"/>
        <end position="245"/>
    </location>
</feature>
<sequence length="259" mass="27737">MQRGWDCLARFGQRLAGLSASQVRAVATQTLREAHNRDEFLEPAVHLLGFPIEVISGQEEACLIYQGVAQALPSANQRRLVIDIGGRSTDLIVGVNAQAGPMASYPVGSVLWSMRFFPDGQFSEAAFAQAEAAAQHTLAPAQSFCSSDQWDICYGSAGTVNAVVDALCVAGWPAGLVSRAGLDWLLQELLAAQTVSRLNLSGMREDRKAIIGGGLSILRALFDLLQITCLEQAAGGLRHGLLAQLRQQTQCQKSESLTV</sequence>
<name>A0A1J5NVW0_9ZZZZ</name>
<proteinExistence type="predicted"/>
<dbReference type="Pfam" id="PF02541">
    <property type="entry name" value="Ppx-GppA"/>
    <property type="match status" value="1"/>
</dbReference>
<dbReference type="PANTHER" id="PTHR30005">
    <property type="entry name" value="EXOPOLYPHOSPHATASE"/>
    <property type="match status" value="1"/>
</dbReference>
<dbReference type="GO" id="GO:0008894">
    <property type="term" value="F:guanosine-5'-triphosphate,3'-diphosphate diphosphatase activity"/>
    <property type="evidence" value="ECO:0007669"/>
    <property type="project" value="UniProtKB-EC"/>
</dbReference>
<organism evidence="2">
    <name type="scientific">mine drainage metagenome</name>
    <dbReference type="NCBI Taxonomy" id="410659"/>
    <lineage>
        <taxon>unclassified sequences</taxon>
        <taxon>metagenomes</taxon>
        <taxon>ecological metagenomes</taxon>
    </lineage>
</organism>
<comment type="caution">
    <text evidence="2">The sequence shown here is derived from an EMBL/GenBank/DDBJ whole genome shotgun (WGS) entry which is preliminary data.</text>
</comment>
<dbReference type="EMBL" id="MLJW01009087">
    <property type="protein sequence ID" value="OIQ63345.1"/>
    <property type="molecule type" value="Genomic_DNA"/>
</dbReference>
<dbReference type="EC" id="3.6.1.40" evidence="2"/>
<gene>
    <name evidence="2" type="primary">gppA_6</name>
    <name evidence="2" type="ORF">GALL_551140</name>
</gene>
<dbReference type="Gene3D" id="3.30.420.150">
    <property type="entry name" value="Exopolyphosphatase. Domain 2"/>
    <property type="match status" value="1"/>
</dbReference>
<dbReference type="InterPro" id="IPR043129">
    <property type="entry name" value="ATPase_NBD"/>
</dbReference>
<keyword evidence="2" id="KW-0378">Hydrolase</keyword>
<dbReference type="PANTHER" id="PTHR30005:SF0">
    <property type="entry name" value="RETROGRADE REGULATION PROTEIN 2"/>
    <property type="match status" value="1"/>
</dbReference>
<reference evidence="2" key="1">
    <citation type="submission" date="2016-10" db="EMBL/GenBank/DDBJ databases">
        <title>Sequence of Gallionella enrichment culture.</title>
        <authorList>
            <person name="Poehlein A."/>
            <person name="Muehling M."/>
            <person name="Daniel R."/>
        </authorList>
    </citation>
    <scope>NUCLEOTIDE SEQUENCE</scope>
</reference>
<accession>A0A1J5NVW0</accession>
<dbReference type="InterPro" id="IPR050273">
    <property type="entry name" value="GppA/Ppx_hydrolase"/>
</dbReference>
<evidence type="ECO:0000313" key="2">
    <source>
        <dbReference type="EMBL" id="OIQ63345.1"/>
    </source>
</evidence>
<dbReference type="InterPro" id="IPR003695">
    <property type="entry name" value="Ppx_GppA_N"/>
</dbReference>
<evidence type="ECO:0000259" key="1">
    <source>
        <dbReference type="Pfam" id="PF02541"/>
    </source>
</evidence>
<dbReference type="Gene3D" id="3.30.420.40">
    <property type="match status" value="1"/>
</dbReference>
<dbReference type="SUPFAM" id="SSF53067">
    <property type="entry name" value="Actin-like ATPase domain"/>
    <property type="match status" value="2"/>
</dbReference>
<dbReference type="AlphaFoldDB" id="A0A1J5NVW0"/>
<protein>
    <submittedName>
        <fullName evidence="2">Guanosine-5'-triphosphate,3'-diphosphate pyrophosphatase</fullName>
        <ecNumber evidence="2">3.6.1.40</ecNumber>
    </submittedName>
</protein>